<evidence type="ECO:0000256" key="6">
    <source>
        <dbReference type="ARBA" id="ARBA00023180"/>
    </source>
</evidence>
<keyword evidence="10" id="KW-1185">Reference proteome</keyword>
<keyword evidence="6" id="KW-0325">Glycoprotein</keyword>
<evidence type="ECO:0000256" key="2">
    <source>
        <dbReference type="ARBA" id="ARBA00008779"/>
    </source>
</evidence>
<gene>
    <name evidence="9" type="ORF">P5673_002498</name>
</gene>
<evidence type="ECO:0000259" key="8">
    <source>
        <dbReference type="Pfam" id="PF00884"/>
    </source>
</evidence>
<dbReference type="Gene3D" id="3.40.720.10">
    <property type="entry name" value="Alkaline Phosphatase, subunit A"/>
    <property type="match status" value="1"/>
</dbReference>
<comment type="cofactor">
    <cofactor evidence="1">
        <name>Ca(2+)</name>
        <dbReference type="ChEBI" id="CHEBI:29108"/>
    </cofactor>
</comment>
<dbReference type="InterPro" id="IPR017850">
    <property type="entry name" value="Alkaline_phosphatase_core_sf"/>
</dbReference>
<evidence type="ECO:0000256" key="1">
    <source>
        <dbReference type="ARBA" id="ARBA00001913"/>
    </source>
</evidence>
<evidence type="ECO:0000256" key="3">
    <source>
        <dbReference type="ARBA" id="ARBA00022723"/>
    </source>
</evidence>
<proteinExistence type="inferred from homology"/>
<reference evidence="9" key="2">
    <citation type="journal article" date="2023" name="Science">
        <title>Genomic signatures of disease resistance in endangered staghorn corals.</title>
        <authorList>
            <person name="Vollmer S.V."/>
            <person name="Selwyn J.D."/>
            <person name="Despard B.A."/>
            <person name="Roesel C.L."/>
        </authorList>
    </citation>
    <scope>NUCLEOTIDE SEQUENCE</scope>
    <source>
        <strain evidence="9">K2</strain>
    </source>
</reference>
<keyword evidence="7" id="KW-0732">Signal</keyword>
<keyword evidence="5" id="KW-0106">Calcium</keyword>
<dbReference type="GO" id="GO:0046872">
    <property type="term" value="F:metal ion binding"/>
    <property type="evidence" value="ECO:0007669"/>
    <property type="project" value="UniProtKB-KW"/>
</dbReference>
<feature type="signal peptide" evidence="7">
    <location>
        <begin position="1"/>
        <end position="23"/>
    </location>
</feature>
<dbReference type="PROSITE" id="PS00523">
    <property type="entry name" value="SULFATASE_1"/>
    <property type="match status" value="1"/>
</dbReference>
<dbReference type="PANTHER" id="PTHR10342:SF273">
    <property type="entry name" value="RE14504P"/>
    <property type="match status" value="1"/>
</dbReference>
<keyword evidence="4" id="KW-0378">Hydrolase</keyword>
<dbReference type="GO" id="GO:0008484">
    <property type="term" value="F:sulfuric ester hydrolase activity"/>
    <property type="evidence" value="ECO:0007669"/>
    <property type="project" value="InterPro"/>
</dbReference>
<evidence type="ECO:0000256" key="5">
    <source>
        <dbReference type="ARBA" id="ARBA00022837"/>
    </source>
</evidence>
<dbReference type="AlphaFoldDB" id="A0AAD9R377"/>
<comment type="similarity">
    <text evidence="2">Belongs to the sulfatase family.</text>
</comment>
<feature type="chain" id="PRO_5042249297" evidence="7">
    <location>
        <begin position="24"/>
        <end position="554"/>
    </location>
</feature>
<dbReference type="Gene3D" id="3.30.1120.10">
    <property type="match status" value="1"/>
</dbReference>
<keyword evidence="3" id="KW-0479">Metal-binding</keyword>
<evidence type="ECO:0000256" key="7">
    <source>
        <dbReference type="SAM" id="SignalP"/>
    </source>
</evidence>
<dbReference type="PANTHER" id="PTHR10342">
    <property type="entry name" value="ARYLSULFATASE"/>
    <property type="match status" value="1"/>
</dbReference>
<dbReference type="InterPro" id="IPR024607">
    <property type="entry name" value="Sulfatase_CS"/>
</dbReference>
<protein>
    <submittedName>
        <fullName evidence="9">Arylsulfatase B</fullName>
    </submittedName>
</protein>
<dbReference type="InterPro" id="IPR000917">
    <property type="entry name" value="Sulfatase_N"/>
</dbReference>
<accession>A0AAD9R377</accession>
<dbReference type="CDD" id="cd16029">
    <property type="entry name" value="4-S"/>
    <property type="match status" value="1"/>
</dbReference>
<dbReference type="SUPFAM" id="SSF53649">
    <property type="entry name" value="Alkaline phosphatase-like"/>
    <property type="match status" value="1"/>
</dbReference>
<dbReference type="Proteomes" id="UP001249851">
    <property type="component" value="Unassembled WGS sequence"/>
</dbReference>
<name>A0AAD9R377_ACRCE</name>
<dbReference type="PROSITE" id="PS00149">
    <property type="entry name" value="SULFATASE_2"/>
    <property type="match status" value="1"/>
</dbReference>
<dbReference type="Pfam" id="PF00884">
    <property type="entry name" value="Sulfatase"/>
    <property type="match status" value="1"/>
</dbReference>
<sequence length="554" mass="62179">MEFTMTLPWFLCLLGILISICDGNVGKQPHIIFILADDLGWDDVSFHGSHQIPTPNIDAMANDGVILNNYYVSPMCTPTRASIMTGKLPIHLGLQHFVIFAAQPYGLPLKEVTIAQHLQKLGYKTHAVGKWHLGYFTKEYTPLYRGFDSFFGFLGAKEDYYDHSSFETYWGYDLRDNMTPVRNKAGVYATHMFTEEAIKKINAHDVNKPMFLYLAHQAVHSANKNDPLQAPDDLIKKFEFIQSPQRRKYAAMVTALDESVGQVKQALADKGMLQDSVIIFTTDNGGAPHGLNWNAGSNWPLRGGKATVWEGGVKGVGFVYAANNLIKKKTRVCTALIDATDWAPTLYHLGGGNAELISAMTDGMNVWDTISQDAPSPRDEILHNIDPRWGYEGIRKGNFKLVVGMDDSFKLGWDPPYKTLDSPKWGKGPTLSGATIDCGQWTNGVGMCDSKDHKACLFNMDNDPCEYKNIADQFPLKVQELKERLNYYRSTALPVQYPMISPKADPKNFDKFWSPWEELADKSECDASKAACDEVYHKQHSVGFHRLLFSNYSV</sequence>
<organism evidence="9 10">
    <name type="scientific">Acropora cervicornis</name>
    <name type="common">Staghorn coral</name>
    <dbReference type="NCBI Taxonomy" id="6130"/>
    <lineage>
        <taxon>Eukaryota</taxon>
        <taxon>Metazoa</taxon>
        <taxon>Cnidaria</taxon>
        <taxon>Anthozoa</taxon>
        <taxon>Hexacorallia</taxon>
        <taxon>Scleractinia</taxon>
        <taxon>Astrocoeniina</taxon>
        <taxon>Acroporidae</taxon>
        <taxon>Acropora</taxon>
    </lineage>
</organism>
<feature type="domain" description="Sulfatase N-terminal" evidence="8">
    <location>
        <begin position="29"/>
        <end position="351"/>
    </location>
</feature>
<reference evidence="9" key="1">
    <citation type="journal article" date="2023" name="G3 (Bethesda)">
        <title>Whole genome assembly and annotation of the endangered Caribbean coral Acropora cervicornis.</title>
        <authorList>
            <person name="Selwyn J.D."/>
            <person name="Vollmer S.V."/>
        </authorList>
    </citation>
    <scope>NUCLEOTIDE SEQUENCE</scope>
    <source>
        <strain evidence="9">K2</strain>
    </source>
</reference>
<dbReference type="InterPro" id="IPR047115">
    <property type="entry name" value="ARSB"/>
</dbReference>
<dbReference type="EMBL" id="JARQWQ010000004">
    <property type="protein sequence ID" value="KAK2572278.1"/>
    <property type="molecule type" value="Genomic_DNA"/>
</dbReference>
<evidence type="ECO:0000313" key="9">
    <source>
        <dbReference type="EMBL" id="KAK2572278.1"/>
    </source>
</evidence>
<comment type="caution">
    <text evidence="9">The sequence shown here is derived from an EMBL/GenBank/DDBJ whole genome shotgun (WGS) entry which is preliminary data.</text>
</comment>
<evidence type="ECO:0000313" key="10">
    <source>
        <dbReference type="Proteomes" id="UP001249851"/>
    </source>
</evidence>
<evidence type="ECO:0000256" key="4">
    <source>
        <dbReference type="ARBA" id="ARBA00022801"/>
    </source>
</evidence>